<evidence type="ECO:0000313" key="3">
    <source>
        <dbReference type="EMBL" id="TEB43733.1"/>
    </source>
</evidence>
<reference evidence="2 4" key="1">
    <citation type="journal article" date="2015" name="Stand. Genomic Sci.">
        <title>Genomic Encyclopedia of Bacterial and Archaeal Type Strains, Phase III: the genomes of soil and plant-associated and newly described type strains.</title>
        <authorList>
            <person name="Whitman W.B."/>
            <person name="Woyke T."/>
            <person name="Klenk H.P."/>
            <person name="Zhou Y."/>
            <person name="Lilburn T.G."/>
            <person name="Beck B.J."/>
            <person name="De Vos P."/>
            <person name="Vandamme P."/>
            <person name="Eisen J.A."/>
            <person name="Garrity G."/>
            <person name="Hugenholtz P."/>
            <person name="Kyrpides N.C."/>
        </authorList>
    </citation>
    <scope>NUCLEOTIDE SEQUENCE [LARGE SCALE GENOMIC DNA]</scope>
    <source>
        <strain evidence="2 4">P5626</strain>
    </source>
</reference>
<keyword evidence="4" id="KW-1185">Reference proteome</keyword>
<evidence type="ECO:0000259" key="1">
    <source>
        <dbReference type="Pfam" id="PF13628"/>
    </source>
</evidence>
<evidence type="ECO:0000313" key="2">
    <source>
        <dbReference type="EMBL" id="TCN57410.1"/>
    </source>
</evidence>
<organism evidence="3 5">
    <name type="scientific">Flavobacterium circumlabens</name>
    <dbReference type="NCBI Taxonomy" id="2133765"/>
    <lineage>
        <taxon>Bacteria</taxon>
        <taxon>Pseudomonadati</taxon>
        <taxon>Bacteroidota</taxon>
        <taxon>Flavobacteriia</taxon>
        <taxon>Flavobacteriales</taxon>
        <taxon>Flavobacteriaceae</taxon>
        <taxon>Flavobacterium</taxon>
    </lineage>
</organism>
<dbReference type="EMBL" id="QWDN01000004">
    <property type="protein sequence ID" value="TEB43733.1"/>
    <property type="molecule type" value="Genomic_DNA"/>
</dbReference>
<evidence type="ECO:0000313" key="5">
    <source>
        <dbReference type="Proteomes" id="UP000298340"/>
    </source>
</evidence>
<dbReference type="AlphaFoldDB" id="A0A4Y7UBA4"/>
<reference evidence="2" key="3">
    <citation type="submission" date="2019-03" db="EMBL/GenBank/DDBJ databases">
        <authorList>
            <person name="Whitman W."/>
            <person name="Huntemann M."/>
            <person name="Clum A."/>
            <person name="Pillay M."/>
            <person name="Palaniappan K."/>
            <person name="Varghese N."/>
            <person name="Mikhailova N."/>
            <person name="Stamatis D."/>
            <person name="Reddy T."/>
            <person name="Daum C."/>
            <person name="Shapiro N."/>
            <person name="Ivanova N."/>
            <person name="Kyrpides N."/>
            <person name="Woyke T."/>
        </authorList>
    </citation>
    <scope>NUCLEOTIDE SEQUENCE</scope>
    <source>
        <strain evidence="2">P5626</strain>
    </source>
</reference>
<reference evidence="3 5" key="2">
    <citation type="journal article" date="2018" name="Syst. Appl. Microbiol.">
        <title>Flavobacterium circumlabens sp. nov. and Flavobacterium cupreum sp. nov., two psychrotrophic species isolated from Antarctic environmental samples.</title>
        <authorList>
            <person name="Kralova S."/>
            <person name="Busse H.J."/>
            <person name="Svec P."/>
            <person name="Maslanova I."/>
            <person name="Stankova E."/>
            <person name="Bartak M."/>
            <person name="Sedlacek I."/>
        </authorList>
    </citation>
    <scope>NUCLEOTIDE SEQUENCE [LARGE SCALE GENOMIC DNA]</scope>
    <source>
        <strain evidence="3 5">CCM 8828</strain>
    </source>
</reference>
<dbReference type="Proteomes" id="UP000298340">
    <property type="component" value="Unassembled WGS sequence"/>
</dbReference>
<comment type="caution">
    <text evidence="3">The sequence shown here is derived from an EMBL/GenBank/DDBJ whole genome shotgun (WGS) entry which is preliminary data.</text>
</comment>
<dbReference type="OrthoDB" id="1355558at2"/>
<name>A0A4Y7UBA4_9FLAO</name>
<dbReference type="RefSeq" id="WP_132035745.1">
    <property type="nucleotide sequence ID" value="NZ_JBDSHJ010000009.1"/>
</dbReference>
<dbReference type="EMBL" id="SLWA01000004">
    <property type="protein sequence ID" value="TCN57410.1"/>
    <property type="molecule type" value="Genomic_DNA"/>
</dbReference>
<accession>A0A4Y7UBA4</accession>
<proteinExistence type="predicted"/>
<dbReference type="Pfam" id="PF13628">
    <property type="entry name" value="DUF4142"/>
    <property type="match status" value="1"/>
</dbReference>
<feature type="domain" description="DUF4142" evidence="1">
    <location>
        <begin position="54"/>
        <end position="183"/>
    </location>
</feature>
<dbReference type="Proteomes" id="UP000295270">
    <property type="component" value="Unassembled WGS sequence"/>
</dbReference>
<protein>
    <submittedName>
        <fullName evidence="3">DUF4142 domain-containing protein</fullName>
    </submittedName>
    <submittedName>
        <fullName evidence="2">Uncharacterized protein DUF4142</fullName>
    </submittedName>
</protein>
<gene>
    <name evidence="3" type="ORF">D0809_12600</name>
    <name evidence="2" type="ORF">EV142_10466</name>
</gene>
<sequence length="189" mass="21472">MEAKPIVKTKILRVLFLLIIIICSTSCKENNPIETSLKNEVFIKSDKEQSEAYFLIATANISKSIIAKSQIAQQESSESKIGEIGKRLQNQQNLLLQDVTRMANNRLVVVAGINTDNRGDLYEQIEKNDNNLNKAYVDAVATSLAEQIKLFESISRDTNDRMILKLVLQYLPESYQLLREVAQIREQIN</sequence>
<evidence type="ECO:0000313" key="4">
    <source>
        <dbReference type="Proteomes" id="UP000295270"/>
    </source>
</evidence>
<dbReference type="InterPro" id="IPR025419">
    <property type="entry name" value="DUF4142"/>
</dbReference>